<dbReference type="InterPro" id="IPR001633">
    <property type="entry name" value="EAL_dom"/>
</dbReference>
<feature type="domain" description="EAL" evidence="5">
    <location>
        <begin position="486"/>
        <end position="740"/>
    </location>
</feature>
<dbReference type="SMART" id="SM00267">
    <property type="entry name" value="GGDEF"/>
    <property type="match status" value="1"/>
</dbReference>
<evidence type="ECO:0000256" key="1">
    <source>
        <dbReference type="PROSITE-ProRule" id="PRU00169"/>
    </source>
</evidence>
<dbReference type="PANTHER" id="PTHR44757:SF2">
    <property type="entry name" value="BIOFILM ARCHITECTURE MAINTENANCE PROTEIN MBAA"/>
    <property type="match status" value="1"/>
</dbReference>
<dbReference type="CDD" id="cd00130">
    <property type="entry name" value="PAS"/>
    <property type="match status" value="1"/>
</dbReference>
<protein>
    <submittedName>
        <fullName evidence="7">PAS domain S-box-containing protein/diguanylate cyclase (GGDEF) domain-containing protein</fullName>
    </submittedName>
</protein>
<dbReference type="OrthoDB" id="9813903at2"/>
<dbReference type="AlphaFoldDB" id="A0A1I4PRF7"/>
<evidence type="ECO:0000256" key="2">
    <source>
        <dbReference type="SAM" id="MobiDB-lite"/>
    </source>
</evidence>
<dbReference type="PANTHER" id="PTHR44757">
    <property type="entry name" value="DIGUANYLATE CYCLASE DGCP"/>
    <property type="match status" value="1"/>
</dbReference>
<dbReference type="Pfam" id="PF00990">
    <property type="entry name" value="GGDEF"/>
    <property type="match status" value="1"/>
</dbReference>
<feature type="domain" description="Response regulatory" evidence="3">
    <location>
        <begin position="36"/>
        <end position="150"/>
    </location>
</feature>
<dbReference type="Proteomes" id="UP000199470">
    <property type="component" value="Unassembled WGS sequence"/>
</dbReference>
<evidence type="ECO:0000259" key="3">
    <source>
        <dbReference type="PROSITE" id="PS50110"/>
    </source>
</evidence>
<dbReference type="GO" id="GO:0006355">
    <property type="term" value="P:regulation of DNA-templated transcription"/>
    <property type="evidence" value="ECO:0007669"/>
    <property type="project" value="InterPro"/>
</dbReference>
<dbReference type="SUPFAM" id="SSF141868">
    <property type="entry name" value="EAL domain-like"/>
    <property type="match status" value="1"/>
</dbReference>
<evidence type="ECO:0000259" key="5">
    <source>
        <dbReference type="PROSITE" id="PS50883"/>
    </source>
</evidence>
<evidence type="ECO:0000313" key="8">
    <source>
        <dbReference type="Proteomes" id="UP000199470"/>
    </source>
</evidence>
<dbReference type="STRING" id="758825.SAMN02982985_03549"/>
<dbReference type="PROSITE" id="PS50110">
    <property type="entry name" value="RESPONSE_REGULATORY"/>
    <property type="match status" value="1"/>
</dbReference>
<sequence>MNLNPGSSAANAPTADTPRMDMTPAVPACHANGGPRLLLVDDEPRLLSSLYELLRDRDYQLVTATCGSEALAQLNRLKFDLILLDLRLPDMSGHQIMDFINERGIEGDVIVMSGDVGIEAAIGALKRGAYDYLRKPYSREELLKTVQNALSQRRLAQDNARIASQLENSEKMYRYLVDSSPDIIYTLNHEGRFTFVNDRVQQLLGFSREELIGKHYSLLVHDEDRERARYVFSERRGDTRASRSVELRLKCGGDAMGGGHERTFSNTLMTIALNAIGVHQPEQEPRQREYFGIYGVARDITDRKRAEEVISYQAYHDILTDLPNRMLFKDRLGLAVIQAKRKLSELAVMFVDLDRFKLVNDTLGHVKGDELLQQVALRLKECLRRGDTLARQGGDEFTIVLPELRDRQDAKAIADKFLESLQQPFDLDGHEVHISASIGIAIYPGDGESIDELLRHADIAMYQVKALGKNGHSFYHNSMLDVSHQKIALEQSLRKALEQNELEMYYQPQVDVASGRIIGAEGLMRWNHPQRGLLSAGEFLPFAEENGLMLPISDWMLGALCRDLLLWNAAGGDAIRLSLNLSPQYLDRGDFFEKMRGALTRYGISPAQIEVEITENICIRNPQYAIEQLNKLCQLGVSVAIDDFGTGYSSLSYLHRFPIHTIKIDQSFVKEIHDEHGHYPVILAIISIARGLGLHLVAEGVETALQARYLQSHGCTTMQGYFYHRPISLSNFIGVLQQQAGDSAPLLHAPAPQLADVAIQA</sequence>
<feature type="modified residue" description="4-aspartylphosphate" evidence="1">
    <location>
        <position position="85"/>
    </location>
</feature>
<organism evidence="7 8">
    <name type="scientific">Rugamonas rubra</name>
    <dbReference type="NCBI Taxonomy" id="758825"/>
    <lineage>
        <taxon>Bacteria</taxon>
        <taxon>Pseudomonadati</taxon>
        <taxon>Pseudomonadota</taxon>
        <taxon>Betaproteobacteria</taxon>
        <taxon>Burkholderiales</taxon>
        <taxon>Oxalobacteraceae</taxon>
        <taxon>Telluria group</taxon>
        <taxon>Rugamonas</taxon>
    </lineage>
</organism>
<dbReference type="GO" id="GO:0003824">
    <property type="term" value="F:catalytic activity"/>
    <property type="evidence" value="ECO:0007669"/>
    <property type="project" value="UniProtKB-ARBA"/>
</dbReference>
<dbReference type="NCBIfam" id="TIGR00254">
    <property type="entry name" value="GGDEF"/>
    <property type="match status" value="1"/>
</dbReference>
<dbReference type="GO" id="GO:0000160">
    <property type="term" value="P:phosphorelay signal transduction system"/>
    <property type="evidence" value="ECO:0007669"/>
    <property type="project" value="InterPro"/>
</dbReference>
<reference evidence="7 8" key="1">
    <citation type="submission" date="2016-10" db="EMBL/GenBank/DDBJ databases">
        <authorList>
            <person name="de Groot N.N."/>
        </authorList>
    </citation>
    <scope>NUCLEOTIDE SEQUENCE [LARGE SCALE GENOMIC DNA]</scope>
    <source>
        <strain evidence="7 8">ATCC 43154</strain>
    </source>
</reference>
<evidence type="ECO:0000313" key="7">
    <source>
        <dbReference type="EMBL" id="SFM30294.1"/>
    </source>
</evidence>
<dbReference type="Pfam" id="PF00989">
    <property type="entry name" value="PAS"/>
    <property type="match status" value="1"/>
</dbReference>
<dbReference type="FunFam" id="3.30.70.270:FF:000001">
    <property type="entry name" value="Diguanylate cyclase domain protein"/>
    <property type="match status" value="1"/>
</dbReference>
<dbReference type="SUPFAM" id="SSF55073">
    <property type="entry name" value="Nucleotide cyclase"/>
    <property type="match status" value="1"/>
</dbReference>
<dbReference type="InterPro" id="IPR013767">
    <property type="entry name" value="PAS_fold"/>
</dbReference>
<accession>A0A1I4PRF7</accession>
<feature type="region of interest" description="Disordered" evidence="2">
    <location>
        <begin position="1"/>
        <end position="27"/>
    </location>
</feature>
<feature type="domain" description="PAS" evidence="4">
    <location>
        <begin position="169"/>
        <end position="229"/>
    </location>
</feature>
<dbReference type="Gene3D" id="3.30.450.20">
    <property type="entry name" value="PAS domain"/>
    <property type="match status" value="1"/>
</dbReference>
<dbReference type="InterPro" id="IPR035965">
    <property type="entry name" value="PAS-like_dom_sf"/>
</dbReference>
<evidence type="ECO:0000259" key="6">
    <source>
        <dbReference type="PROSITE" id="PS50887"/>
    </source>
</evidence>
<dbReference type="Gene3D" id="3.20.20.450">
    <property type="entry name" value="EAL domain"/>
    <property type="match status" value="1"/>
</dbReference>
<dbReference type="SMART" id="SM00052">
    <property type="entry name" value="EAL"/>
    <property type="match status" value="1"/>
</dbReference>
<dbReference type="SUPFAM" id="SSF52172">
    <property type="entry name" value="CheY-like"/>
    <property type="match status" value="1"/>
</dbReference>
<dbReference type="InterPro" id="IPR000014">
    <property type="entry name" value="PAS"/>
</dbReference>
<dbReference type="NCBIfam" id="TIGR00229">
    <property type="entry name" value="sensory_box"/>
    <property type="match status" value="1"/>
</dbReference>
<dbReference type="SMART" id="SM00091">
    <property type="entry name" value="PAS"/>
    <property type="match status" value="1"/>
</dbReference>
<dbReference type="EMBL" id="FOTW01000017">
    <property type="protein sequence ID" value="SFM30294.1"/>
    <property type="molecule type" value="Genomic_DNA"/>
</dbReference>
<feature type="domain" description="GGDEF" evidence="6">
    <location>
        <begin position="344"/>
        <end position="477"/>
    </location>
</feature>
<dbReference type="PROSITE" id="PS50883">
    <property type="entry name" value="EAL"/>
    <property type="match status" value="1"/>
</dbReference>
<proteinExistence type="predicted"/>
<dbReference type="SMART" id="SM00448">
    <property type="entry name" value="REC"/>
    <property type="match status" value="1"/>
</dbReference>
<dbReference type="InterPro" id="IPR011006">
    <property type="entry name" value="CheY-like_superfamily"/>
</dbReference>
<dbReference type="Gene3D" id="3.40.50.2300">
    <property type="match status" value="1"/>
</dbReference>
<dbReference type="PROSITE" id="PS50112">
    <property type="entry name" value="PAS"/>
    <property type="match status" value="1"/>
</dbReference>
<keyword evidence="1" id="KW-0597">Phosphoprotein</keyword>
<dbReference type="CDD" id="cd01949">
    <property type="entry name" value="GGDEF"/>
    <property type="match status" value="1"/>
</dbReference>
<dbReference type="InterPro" id="IPR000160">
    <property type="entry name" value="GGDEF_dom"/>
</dbReference>
<dbReference type="InterPro" id="IPR029787">
    <property type="entry name" value="Nucleotide_cyclase"/>
</dbReference>
<dbReference type="PROSITE" id="PS50887">
    <property type="entry name" value="GGDEF"/>
    <property type="match status" value="1"/>
</dbReference>
<dbReference type="Pfam" id="PF00563">
    <property type="entry name" value="EAL"/>
    <property type="match status" value="1"/>
</dbReference>
<dbReference type="Gene3D" id="3.30.70.270">
    <property type="match status" value="1"/>
</dbReference>
<feature type="compositionally biased region" description="Polar residues" evidence="2">
    <location>
        <begin position="1"/>
        <end position="11"/>
    </location>
</feature>
<keyword evidence="8" id="KW-1185">Reference proteome</keyword>
<name>A0A1I4PRF7_9BURK</name>
<dbReference type="SUPFAM" id="SSF55785">
    <property type="entry name" value="PYP-like sensor domain (PAS domain)"/>
    <property type="match status" value="1"/>
</dbReference>
<dbReference type="CDD" id="cd01948">
    <property type="entry name" value="EAL"/>
    <property type="match status" value="1"/>
</dbReference>
<dbReference type="InterPro" id="IPR035919">
    <property type="entry name" value="EAL_sf"/>
</dbReference>
<dbReference type="InterPro" id="IPR001789">
    <property type="entry name" value="Sig_transdc_resp-reg_receiver"/>
</dbReference>
<evidence type="ECO:0000259" key="4">
    <source>
        <dbReference type="PROSITE" id="PS50112"/>
    </source>
</evidence>
<gene>
    <name evidence="7" type="ORF">SAMN02982985_03549</name>
</gene>
<dbReference type="Pfam" id="PF00072">
    <property type="entry name" value="Response_reg"/>
    <property type="match status" value="1"/>
</dbReference>
<dbReference type="InterPro" id="IPR052155">
    <property type="entry name" value="Biofilm_reg_signaling"/>
</dbReference>
<dbReference type="InterPro" id="IPR043128">
    <property type="entry name" value="Rev_trsase/Diguanyl_cyclase"/>
</dbReference>